<reference evidence="4" key="1">
    <citation type="submission" date="2021-03" db="EMBL/GenBank/DDBJ databases">
        <title>Roseibium sp. CAU 1637 isolated from Incheon.</title>
        <authorList>
            <person name="Kim W."/>
        </authorList>
    </citation>
    <scope>NUCLEOTIDE SEQUENCE</scope>
    <source>
        <strain evidence="4">CAU 1637</strain>
    </source>
</reference>
<dbReference type="EMBL" id="JAFLNF010000014">
    <property type="protein sequence ID" value="MBO0347496.1"/>
    <property type="molecule type" value="Genomic_DNA"/>
</dbReference>
<keyword evidence="1 4" id="KW-0489">Methyltransferase</keyword>
<feature type="region of interest" description="Disordered" evidence="3">
    <location>
        <begin position="267"/>
        <end position="296"/>
    </location>
</feature>
<dbReference type="Pfam" id="PF13489">
    <property type="entry name" value="Methyltransf_23"/>
    <property type="match status" value="1"/>
</dbReference>
<feature type="compositionally biased region" description="Polar residues" evidence="3">
    <location>
        <begin position="287"/>
        <end position="296"/>
    </location>
</feature>
<evidence type="ECO:0000313" key="5">
    <source>
        <dbReference type="Proteomes" id="UP000664779"/>
    </source>
</evidence>
<proteinExistence type="predicted"/>
<comment type="caution">
    <text evidence="4">The sequence shown here is derived from an EMBL/GenBank/DDBJ whole genome shotgun (WGS) entry which is preliminary data.</text>
</comment>
<organism evidence="4 5">
    <name type="scientific">Roseibium limicola</name>
    <dbReference type="NCBI Taxonomy" id="2816037"/>
    <lineage>
        <taxon>Bacteria</taxon>
        <taxon>Pseudomonadati</taxon>
        <taxon>Pseudomonadota</taxon>
        <taxon>Alphaproteobacteria</taxon>
        <taxon>Hyphomicrobiales</taxon>
        <taxon>Stappiaceae</taxon>
        <taxon>Roseibium</taxon>
    </lineage>
</organism>
<name>A0A939JAJ2_9HYPH</name>
<dbReference type="Proteomes" id="UP000664779">
    <property type="component" value="Unassembled WGS sequence"/>
</dbReference>
<dbReference type="SUPFAM" id="SSF53335">
    <property type="entry name" value="S-adenosyl-L-methionine-dependent methyltransferases"/>
    <property type="match status" value="1"/>
</dbReference>
<dbReference type="GO" id="GO:0008168">
    <property type="term" value="F:methyltransferase activity"/>
    <property type="evidence" value="ECO:0007669"/>
    <property type="project" value="UniProtKB-KW"/>
</dbReference>
<dbReference type="RefSeq" id="WP_206944709.1">
    <property type="nucleotide sequence ID" value="NZ_JAFLNF010000014.1"/>
</dbReference>
<dbReference type="PANTHER" id="PTHR13090:SF1">
    <property type="entry name" value="ARGININE-HYDROXYLASE NDUFAF5, MITOCHONDRIAL"/>
    <property type="match status" value="1"/>
</dbReference>
<dbReference type="Gene3D" id="3.40.50.150">
    <property type="entry name" value="Vaccinia Virus protein VP39"/>
    <property type="match status" value="1"/>
</dbReference>
<keyword evidence="2" id="KW-0808">Transferase</keyword>
<evidence type="ECO:0000256" key="1">
    <source>
        <dbReference type="ARBA" id="ARBA00022603"/>
    </source>
</evidence>
<dbReference type="GO" id="GO:0032259">
    <property type="term" value="P:methylation"/>
    <property type="evidence" value="ECO:0007669"/>
    <property type="project" value="UniProtKB-KW"/>
</dbReference>
<accession>A0A939JAJ2</accession>
<dbReference type="InterPro" id="IPR050602">
    <property type="entry name" value="Malonyl-ACP_OMT"/>
</dbReference>
<evidence type="ECO:0000313" key="4">
    <source>
        <dbReference type="EMBL" id="MBO0347496.1"/>
    </source>
</evidence>
<evidence type="ECO:0000256" key="3">
    <source>
        <dbReference type="SAM" id="MobiDB-lite"/>
    </source>
</evidence>
<dbReference type="AlphaFoldDB" id="A0A939JAJ2"/>
<dbReference type="PANTHER" id="PTHR13090">
    <property type="entry name" value="ARGININE-HYDROXYLASE NDUFAF5, MITOCHONDRIAL"/>
    <property type="match status" value="1"/>
</dbReference>
<evidence type="ECO:0000256" key="2">
    <source>
        <dbReference type="ARBA" id="ARBA00022679"/>
    </source>
</evidence>
<sequence length="296" mass="32291">MSQPDPFDRSLLAQHRRRALATPVDGADFLAKEAAVDLEERLAALSREFELAVDLSGHGDHVARVLQASPKIGTVLRADLFAPLANFSAPDFVFDDACPPLKPATFNLAVSLLSLQFVNDLPGSLVQIRQALKPDGLFLGMLVGGDSLFELRDALMRAELELIEGASPRVMPFADVRDMGALMQRAGFALPVTDMDRITVRYANMFGLMRDLKAMGASSILKDRSRKPVSKGFFLRAAELYAEHHSDPDGRIRATFSLISLSGWAPHESQQKPLRPGSAKTRLADALSTQETPLKG</sequence>
<dbReference type="InterPro" id="IPR029063">
    <property type="entry name" value="SAM-dependent_MTases_sf"/>
</dbReference>
<gene>
    <name evidence="4" type="ORF">J0X15_19860</name>
</gene>
<protein>
    <submittedName>
        <fullName evidence="4">Methyltransferase domain-containing protein</fullName>
    </submittedName>
</protein>
<keyword evidence="5" id="KW-1185">Reference proteome</keyword>